<reference evidence="1" key="1">
    <citation type="submission" date="2019-08" db="EMBL/GenBank/DDBJ databases">
        <authorList>
            <person name="Kucharzyk K."/>
            <person name="Murdoch R.W."/>
            <person name="Higgins S."/>
            <person name="Loffler F."/>
        </authorList>
    </citation>
    <scope>NUCLEOTIDE SEQUENCE</scope>
</reference>
<evidence type="ECO:0000313" key="1">
    <source>
        <dbReference type="EMBL" id="MPN44537.1"/>
    </source>
</evidence>
<dbReference type="EMBL" id="VSSQ01103727">
    <property type="protein sequence ID" value="MPN44537.1"/>
    <property type="molecule type" value="Genomic_DNA"/>
</dbReference>
<accession>A0A645HZU3</accession>
<proteinExistence type="predicted"/>
<dbReference type="AlphaFoldDB" id="A0A645HZU3"/>
<organism evidence="1">
    <name type="scientific">bioreactor metagenome</name>
    <dbReference type="NCBI Taxonomy" id="1076179"/>
    <lineage>
        <taxon>unclassified sequences</taxon>
        <taxon>metagenomes</taxon>
        <taxon>ecological metagenomes</taxon>
    </lineage>
</organism>
<sequence>MGGIEPEGVKKTGVIAQVIYRPLHNAAIRRIEHGVLPGMHRDAHVTLPNLPCDARQIRLKETVPGERGGDAGAKGHDI</sequence>
<name>A0A645HZU3_9ZZZZ</name>
<comment type="caution">
    <text evidence="1">The sequence shown here is derived from an EMBL/GenBank/DDBJ whole genome shotgun (WGS) entry which is preliminary data.</text>
</comment>
<gene>
    <name evidence="1" type="ORF">SDC9_192102</name>
</gene>
<protein>
    <submittedName>
        <fullName evidence="1">Uncharacterized protein</fullName>
    </submittedName>
</protein>